<protein>
    <recommendedName>
        <fullName evidence="2">Nudix hydrolase domain-containing protein</fullName>
    </recommendedName>
</protein>
<dbReference type="Pfam" id="PF15916">
    <property type="entry name" value="DUF4743"/>
    <property type="match status" value="1"/>
</dbReference>
<comment type="caution">
    <text evidence="3">The sequence shown here is derived from an EMBL/GenBank/DDBJ whole genome shotgun (WGS) entry which is preliminary data.</text>
</comment>
<name>A0A3M6Z3M1_HORWE</name>
<dbReference type="Gene3D" id="3.90.79.10">
    <property type="entry name" value="Nucleoside Triphosphate Pyrophosphohydrolase"/>
    <property type="match status" value="1"/>
</dbReference>
<evidence type="ECO:0000256" key="1">
    <source>
        <dbReference type="SAM" id="MobiDB-lite"/>
    </source>
</evidence>
<proteinExistence type="predicted"/>
<feature type="region of interest" description="Disordered" evidence="1">
    <location>
        <begin position="18"/>
        <end position="67"/>
    </location>
</feature>
<dbReference type="Pfam" id="PF00293">
    <property type="entry name" value="NUDIX"/>
    <property type="match status" value="1"/>
</dbReference>
<dbReference type="InterPro" id="IPR000086">
    <property type="entry name" value="NUDIX_hydrolase_dom"/>
</dbReference>
<dbReference type="PANTHER" id="PTHR13622:SF8">
    <property type="entry name" value="THIAMIN PYROPHOSPHOKINASE 1"/>
    <property type="match status" value="1"/>
</dbReference>
<accession>A0A3M6Z3M1</accession>
<dbReference type="PANTHER" id="PTHR13622">
    <property type="entry name" value="THIAMIN PYROPHOSPHOKINASE"/>
    <property type="match status" value="1"/>
</dbReference>
<dbReference type="InterPro" id="IPR015797">
    <property type="entry name" value="NUDIX_hydrolase-like_dom_sf"/>
</dbReference>
<evidence type="ECO:0000259" key="2">
    <source>
        <dbReference type="PROSITE" id="PS51462"/>
    </source>
</evidence>
<dbReference type="EMBL" id="QWIK01000251">
    <property type="protein sequence ID" value="RMY09689.1"/>
    <property type="molecule type" value="Genomic_DNA"/>
</dbReference>
<dbReference type="FunFam" id="3.90.79.10:FF:000019">
    <property type="entry name" value="Thiamin pyrophosphokinase, putative"/>
    <property type="match status" value="1"/>
</dbReference>
<organism evidence="3 4">
    <name type="scientific">Hortaea werneckii</name>
    <name type="common">Black yeast</name>
    <name type="synonym">Cladosporium werneckii</name>
    <dbReference type="NCBI Taxonomy" id="91943"/>
    <lineage>
        <taxon>Eukaryota</taxon>
        <taxon>Fungi</taxon>
        <taxon>Dikarya</taxon>
        <taxon>Ascomycota</taxon>
        <taxon>Pezizomycotina</taxon>
        <taxon>Dothideomycetes</taxon>
        <taxon>Dothideomycetidae</taxon>
        <taxon>Mycosphaerellales</taxon>
        <taxon>Teratosphaeriaceae</taxon>
        <taxon>Hortaea</taxon>
    </lineage>
</organism>
<dbReference type="CDD" id="cd03676">
    <property type="entry name" value="NUDIX_Tnr3_like"/>
    <property type="match status" value="1"/>
</dbReference>
<evidence type="ECO:0000313" key="3">
    <source>
        <dbReference type="EMBL" id="RMY09689.1"/>
    </source>
</evidence>
<sequence>MSGFNLDALKQYIPKDIPQLPNISWPKTHTSMNPDEQEEGTDKASPSMAEGSQADLPADPTSTNEPTIVLTEPEPIQHGPKSNLDLLNECDNFPYYQTDTKMFFAHINTYYALYIKDLPDVELGYILPSVAQVFSGLPDWKVDNRERSLTLITGSNEEERSKAVAMTCQALKATGHFQVLKGWRDELYPVYGPNRELLFSIERSASALFGVVTYGCHMSAYTYAKRPKSESEAGGEEEELKLWVPRRAATKQTYGGMLDNTVAGGIATGETPFESIVRESAEEASLPEELVRKNAKAVGTVTYFHIRDRRAGGETRLLQPECQYVYDLQLPEDVVPKPSDDEVEGFELKSVDDVKDALRDGEFKPNCAVVLLDFFVRHGVLTPEEEPAYSEISCLSGESFLYGPSKHNNSPPNETSANVCSPAFGGLQPVFARSSELPSKFNVVAISMLTFSPVFRGYSSLLMSRVTEVVESAEVPMTRATRS</sequence>
<evidence type="ECO:0000313" key="4">
    <source>
        <dbReference type="Proteomes" id="UP000282582"/>
    </source>
</evidence>
<dbReference type="AlphaFoldDB" id="A0A3M6Z3M1"/>
<dbReference type="SUPFAM" id="SSF55811">
    <property type="entry name" value="Nudix"/>
    <property type="match status" value="1"/>
</dbReference>
<dbReference type="Proteomes" id="UP000282582">
    <property type="component" value="Unassembled WGS sequence"/>
</dbReference>
<reference evidence="3 4" key="1">
    <citation type="journal article" date="2018" name="BMC Genomics">
        <title>Genomic evidence for intraspecific hybridization in a clonal and extremely halotolerant yeast.</title>
        <authorList>
            <person name="Gostincar C."/>
            <person name="Stajich J.E."/>
            <person name="Zupancic J."/>
            <person name="Zalar P."/>
            <person name="Gunde-Cimerman N."/>
        </authorList>
    </citation>
    <scope>NUCLEOTIDE SEQUENCE [LARGE SCALE GENOMIC DNA]</scope>
    <source>
        <strain evidence="3 4">EXF-6654</strain>
    </source>
</reference>
<dbReference type="InterPro" id="IPR031804">
    <property type="entry name" value="DUF4743"/>
</dbReference>
<feature type="domain" description="Nudix hydrolase" evidence="2">
    <location>
        <begin position="213"/>
        <end position="371"/>
    </location>
</feature>
<gene>
    <name evidence="3" type="ORF">D0868_04115</name>
</gene>
<feature type="compositionally biased region" description="Polar residues" evidence="1">
    <location>
        <begin position="21"/>
        <end position="34"/>
    </location>
</feature>
<dbReference type="GO" id="GO:0044715">
    <property type="term" value="F:8-oxo-dGDP phosphatase activity"/>
    <property type="evidence" value="ECO:0007669"/>
    <property type="project" value="UniProtKB-ARBA"/>
</dbReference>
<dbReference type="PROSITE" id="PS51462">
    <property type="entry name" value="NUDIX"/>
    <property type="match status" value="1"/>
</dbReference>